<organism evidence="4">
    <name type="scientific">Drosophila rhopaloa</name>
    <name type="common">Fruit fly</name>
    <dbReference type="NCBI Taxonomy" id="1041015"/>
    <lineage>
        <taxon>Eukaryota</taxon>
        <taxon>Metazoa</taxon>
        <taxon>Ecdysozoa</taxon>
        <taxon>Arthropoda</taxon>
        <taxon>Hexapoda</taxon>
        <taxon>Insecta</taxon>
        <taxon>Pterygota</taxon>
        <taxon>Neoptera</taxon>
        <taxon>Endopterygota</taxon>
        <taxon>Diptera</taxon>
        <taxon>Brachycera</taxon>
        <taxon>Muscomorpha</taxon>
        <taxon>Ephydroidea</taxon>
        <taxon>Drosophilidae</taxon>
        <taxon>Drosophila</taxon>
        <taxon>Sophophora</taxon>
    </lineage>
</organism>
<keyword evidence="3" id="KW-1185">Reference proteome</keyword>
<dbReference type="AlphaFoldDB" id="A0A6P4EV19"/>
<reference evidence="4" key="2">
    <citation type="submission" date="2025-04" db="UniProtKB">
        <authorList>
            <consortium name="RefSeq"/>
        </authorList>
    </citation>
    <scope>IDENTIFICATION</scope>
</reference>
<accession>A0A6P4EV19</accession>
<dbReference type="RefSeq" id="XP_016976941.1">
    <property type="nucleotide sequence ID" value="XM_017121452.1"/>
</dbReference>
<dbReference type="EnsemblMetazoa" id="XM_017121452.2">
    <property type="protein sequence ID" value="XP_016976941.1"/>
    <property type="gene ID" value="LOC108042943"/>
</dbReference>
<dbReference type="GeneID" id="108042943"/>
<evidence type="ECO:0000313" key="3">
    <source>
        <dbReference type="Proteomes" id="UP001652680"/>
    </source>
</evidence>
<evidence type="ECO:0000313" key="2">
    <source>
        <dbReference type="EnsemblMetazoa" id="XP_016976941.1"/>
    </source>
</evidence>
<feature type="compositionally biased region" description="Gly residues" evidence="1">
    <location>
        <begin position="173"/>
        <end position="184"/>
    </location>
</feature>
<name>A0A6P4EV19_DRORH</name>
<proteinExistence type="predicted"/>
<dbReference type="OrthoDB" id="7879471at2759"/>
<feature type="region of interest" description="Disordered" evidence="1">
    <location>
        <begin position="78"/>
        <end position="99"/>
    </location>
</feature>
<feature type="region of interest" description="Disordered" evidence="1">
    <location>
        <begin position="281"/>
        <end position="311"/>
    </location>
</feature>
<evidence type="ECO:0000313" key="4">
    <source>
        <dbReference type="RefSeq" id="XP_016976941.1"/>
    </source>
</evidence>
<dbReference type="Proteomes" id="UP001652680">
    <property type="component" value="Unassembled WGS sequence"/>
</dbReference>
<feature type="region of interest" description="Disordered" evidence="1">
    <location>
        <begin position="115"/>
        <end position="222"/>
    </location>
</feature>
<sequence length="550" mass="57800">MPLHYGAPGHRVQRQVEGDDAVQEGLPAGHPHRLRFPDGQRNTLLLRLDRGHHHHAGGGHRLLRMLCGHWSQLVPVEDARDPGGSASAGGQVRAEDDPPVRRGLLPAVPLVRVHQPAHPLRHRPVDRPDVRPAGEPHPAEPDHHQAPRGRVHHEADIGDQGGDGIRGPPAAGITGGQPGGGPAGRPGHALLAQPGHGNGRSGRSGGRRRGGHPQQLHAGHGRGLCDICEPQWGGDHGDHTRGGRDGVHDAVEQCHHRQLRHVRLPDVAQVVVQWPAVSSNAPASGGHGNGQLLAPPPRLCQSDSSSSSFSPDLVAPHPTDVAGGHLASVVESVGQDRHAAAAGAAGAAAVRHHAAPLRRHLQLCDVPHRAPGSGRQPPCAEERRDPVPLLPAGLPLDVLLPDDAALRDEPLQAQDPVAHAGQHLQVPGPDLHQLLHVQAAAQRVRCTAGIRPGGDRLPAGAGLPAGHDAGQLDGHPAPGALHQRPAGAPVGRPRPLCGGAVLLPGQRGTRRCALWSDHAALELPLLLLPEQGLRKGRICRMCTICRICWI</sequence>
<evidence type="ECO:0000256" key="1">
    <source>
        <dbReference type="SAM" id="MobiDB-lite"/>
    </source>
</evidence>
<reference evidence="3" key="1">
    <citation type="journal article" date="2021" name="Elife">
        <title>Highly contiguous assemblies of 101 drosophilid genomes.</title>
        <authorList>
            <person name="Kim B.Y."/>
            <person name="Wang J.R."/>
            <person name="Miller D.E."/>
            <person name="Barmina O."/>
            <person name="Delaney E."/>
            <person name="Thompson A."/>
            <person name="Comeault A.A."/>
            <person name="Peede D."/>
            <person name="D'Agostino E.R."/>
            <person name="Pelaez J."/>
            <person name="Aguilar J.M."/>
            <person name="Haji D."/>
            <person name="Matsunaga T."/>
            <person name="Armstrong E.E."/>
            <person name="Zych M."/>
            <person name="Ogawa Y."/>
            <person name="Stamenkovic-Radak M."/>
            <person name="Jelic M."/>
            <person name="Veselinovic M.S."/>
            <person name="Tanaskovic M."/>
            <person name="Eric P."/>
            <person name="Gao J.J."/>
            <person name="Katoh T.K."/>
            <person name="Toda M.J."/>
            <person name="Watabe H."/>
            <person name="Watada M."/>
            <person name="Davis J.S."/>
            <person name="Moyle L.C."/>
            <person name="Manoli G."/>
            <person name="Bertolini E."/>
            <person name="Kostal V."/>
            <person name="Hawley R.S."/>
            <person name="Takahashi A."/>
            <person name="Jones C.D."/>
            <person name="Price D.K."/>
            <person name="Whiteman N."/>
            <person name="Kopp A."/>
            <person name="Matute D.R."/>
            <person name="Petrov D.A."/>
        </authorList>
    </citation>
    <scope>NUCLEOTIDE SEQUENCE [LARGE SCALE GENOMIC DNA]</scope>
</reference>
<feature type="compositionally biased region" description="Basic and acidic residues" evidence="1">
    <location>
        <begin position="123"/>
        <end position="145"/>
    </location>
</feature>
<protein>
    <submittedName>
        <fullName evidence="4">Uncharacterized protein LOC108042943 isoform X2</fullName>
    </submittedName>
</protein>
<reference evidence="2" key="3">
    <citation type="submission" date="2025-05" db="UniProtKB">
        <authorList>
            <consortium name="EnsemblMetazoa"/>
        </authorList>
    </citation>
    <scope>IDENTIFICATION</scope>
</reference>
<gene>
    <name evidence="4" type="primary">LOC108042943</name>
    <name evidence="2" type="synonym">108042943</name>
</gene>
<feature type="region of interest" description="Disordered" evidence="1">
    <location>
        <begin position="365"/>
        <end position="386"/>
    </location>
</feature>